<gene>
    <name evidence="2" type="ORF">JVT61DRAFT_14627</name>
</gene>
<organism evidence="2 3">
    <name type="scientific">Boletus reticuloceps</name>
    <dbReference type="NCBI Taxonomy" id="495285"/>
    <lineage>
        <taxon>Eukaryota</taxon>
        <taxon>Fungi</taxon>
        <taxon>Dikarya</taxon>
        <taxon>Basidiomycota</taxon>
        <taxon>Agaricomycotina</taxon>
        <taxon>Agaricomycetes</taxon>
        <taxon>Agaricomycetidae</taxon>
        <taxon>Boletales</taxon>
        <taxon>Boletineae</taxon>
        <taxon>Boletaceae</taxon>
        <taxon>Boletoideae</taxon>
        <taxon>Boletus</taxon>
    </lineage>
</organism>
<dbReference type="Proteomes" id="UP000683000">
    <property type="component" value="Unassembled WGS sequence"/>
</dbReference>
<reference evidence="2" key="1">
    <citation type="submission" date="2021-03" db="EMBL/GenBank/DDBJ databases">
        <title>Evolutionary innovations through gain and loss of genes in the ectomycorrhizal Boletales.</title>
        <authorList>
            <person name="Wu G."/>
            <person name="Miyauchi S."/>
            <person name="Morin E."/>
            <person name="Yang Z.-L."/>
            <person name="Xu J."/>
            <person name="Martin F.M."/>
        </authorList>
    </citation>
    <scope>NUCLEOTIDE SEQUENCE</scope>
    <source>
        <strain evidence="2">BR01</strain>
    </source>
</reference>
<sequence>MEPNLALEYIITHVFCPLRLPGGDDHSLPNDQALMEAVIDAAHAYTHVVADAGQSEWHPIEKMLENLGATVPSAKFDRKRVLAQLSRMQRGGTRSTFVTRVAWPLMIRMTQ</sequence>
<dbReference type="OrthoDB" id="3182339at2759"/>
<dbReference type="Pfam" id="PF20255">
    <property type="entry name" value="DUF6606"/>
    <property type="match status" value="1"/>
</dbReference>
<protein>
    <recommendedName>
        <fullName evidence="1">DUF6606 domain-containing protein</fullName>
    </recommendedName>
</protein>
<evidence type="ECO:0000313" key="3">
    <source>
        <dbReference type="Proteomes" id="UP000683000"/>
    </source>
</evidence>
<keyword evidence="3" id="KW-1185">Reference proteome</keyword>
<dbReference type="InterPro" id="IPR046541">
    <property type="entry name" value="DUF6606"/>
</dbReference>
<proteinExistence type="predicted"/>
<comment type="caution">
    <text evidence="2">The sequence shown here is derived from an EMBL/GenBank/DDBJ whole genome shotgun (WGS) entry which is preliminary data.</text>
</comment>
<feature type="domain" description="DUF6606" evidence="1">
    <location>
        <begin position="10"/>
        <end position="94"/>
    </location>
</feature>
<accession>A0A8I2YT28</accession>
<evidence type="ECO:0000259" key="1">
    <source>
        <dbReference type="Pfam" id="PF20255"/>
    </source>
</evidence>
<name>A0A8I2YT28_9AGAM</name>
<dbReference type="AlphaFoldDB" id="A0A8I2YT28"/>
<dbReference type="EMBL" id="JAGFBS010000008">
    <property type="protein sequence ID" value="KAG6377846.1"/>
    <property type="molecule type" value="Genomic_DNA"/>
</dbReference>
<evidence type="ECO:0000313" key="2">
    <source>
        <dbReference type="EMBL" id="KAG6377846.1"/>
    </source>
</evidence>